<reference evidence="1" key="1">
    <citation type="submission" date="2021-02" db="EMBL/GenBank/DDBJ databases">
        <authorList>
            <person name="Nowell W R."/>
        </authorList>
    </citation>
    <scope>NUCLEOTIDE SEQUENCE</scope>
</reference>
<proteinExistence type="predicted"/>
<dbReference type="EMBL" id="CAJOBB010001504">
    <property type="protein sequence ID" value="CAF3866549.1"/>
    <property type="molecule type" value="Genomic_DNA"/>
</dbReference>
<name>A0A819FE38_9BILA</name>
<evidence type="ECO:0000313" key="2">
    <source>
        <dbReference type="Proteomes" id="UP000663868"/>
    </source>
</evidence>
<gene>
    <name evidence="1" type="ORF">KXQ929_LOCUS20959</name>
</gene>
<dbReference type="Proteomes" id="UP000663868">
    <property type="component" value="Unassembled WGS sequence"/>
</dbReference>
<protein>
    <submittedName>
        <fullName evidence="1">Uncharacterized protein</fullName>
    </submittedName>
</protein>
<organism evidence="1 2">
    <name type="scientific">Adineta steineri</name>
    <dbReference type="NCBI Taxonomy" id="433720"/>
    <lineage>
        <taxon>Eukaryota</taxon>
        <taxon>Metazoa</taxon>
        <taxon>Spiralia</taxon>
        <taxon>Gnathifera</taxon>
        <taxon>Rotifera</taxon>
        <taxon>Eurotatoria</taxon>
        <taxon>Bdelloidea</taxon>
        <taxon>Adinetida</taxon>
        <taxon>Adinetidae</taxon>
        <taxon>Adineta</taxon>
    </lineage>
</organism>
<dbReference type="AlphaFoldDB" id="A0A819FE38"/>
<accession>A0A819FE38</accession>
<comment type="caution">
    <text evidence="1">The sequence shown here is derived from an EMBL/GenBank/DDBJ whole genome shotgun (WGS) entry which is preliminary data.</text>
</comment>
<evidence type="ECO:0000313" key="1">
    <source>
        <dbReference type="EMBL" id="CAF3866549.1"/>
    </source>
</evidence>
<sequence>MDFTTAPSEFNNSEMKGFCTQRNIFPLQNECRFKMSDGDYLYLKVFLIAGSLDKHTKVLVQNLTEINSAYDCDITVPVKPDCTKRIRVFSHRTNLIYDIKMAIPEGFQPKEKKACRDYICGYMGECGL</sequence>